<sequence length="221" mass="24814">MITTLNNLDAAILLWLNSFHSTFFDHFMSLVTGKWIWVPMYACILVVLTLRVSFKPKLLIILATIGLGLFFSDFFVSEYIRPLFNRPRPSQPGSGISHLVHLVDNYRGGSYGFPSCHASNSFMLATIIYLIFRNKALACFLYAWAIIMCYSRAYLGVHYPGDLLVGAIWGSGVSYMLYSLANRFFNLSDLKDAKQTAYINMAVTASFALILIISAVQVCES</sequence>
<evidence type="ECO:0000313" key="4">
    <source>
        <dbReference type="Proteomes" id="UP000248314"/>
    </source>
</evidence>
<dbReference type="Proteomes" id="UP000248314">
    <property type="component" value="Unassembled WGS sequence"/>
</dbReference>
<dbReference type="SUPFAM" id="SSF48317">
    <property type="entry name" value="Acid phosphatase/Vanadium-dependent haloperoxidase"/>
    <property type="match status" value="1"/>
</dbReference>
<feature type="transmembrane region" description="Helical" evidence="1">
    <location>
        <begin position="111"/>
        <end position="132"/>
    </location>
</feature>
<dbReference type="GeneID" id="84900245"/>
<keyword evidence="4" id="KW-1185">Reference proteome</keyword>
<keyword evidence="1" id="KW-0472">Membrane</keyword>
<gene>
    <name evidence="3" type="ORF">EJ73_00234</name>
</gene>
<dbReference type="PANTHER" id="PTHR14969">
    <property type="entry name" value="SPHINGOSINE-1-PHOSPHATE PHOSPHOHYDROLASE"/>
    <property type="match status" value="1"/>
</dbReference>
<dbReference type="STRING" id="1122991.GCA_000613445_03295"/>
<reference evidence="3 4" key="1">
    <citation type="submission" date="2018-05" db="EMBL/GenBank/DDBJ databases">
        <title>Genomic Encyclopedia of Type Strains, Phase I: the one thousand microbial genomes (KMG-I) project.</title>
        <authorList>
            <person name="Kyrpides N."/>
        </authorList>
    </citation>
    <scope>NUCLEOTIDE SEQUENCE [LARGE SCALE GENOMIC DNA]</scope>
    <source>
        <strain evidence="3 4">DSM 15611</strain>
    </source>
</reference>
<dbReference type="AlphaFoldDB" id="A0A318I1F1"/>
<dbReference type="InterPro" id="IPR036938">
    <property type="entry name" value="PAP2/HPO_sf"/>
</dbReference>
<dbReference type="SMART" id="SM00014">
    <property type="entry name" value="acidPPc"/>
    <property type="match status" value="1"/>
</dbReference>
<feature type="transmembrane region" description="Helical" evidence="1">
    <location>
        <begin position="139"/>
        <end position="157"/>
    </location>
</feature>
<feature type="transmembrane region" description="Helical" evidence="1">
    <location>
        <begin position="35"/>
        <end position="52"/>
    </location>
</feature>
<dbReference type="OrthoDB" id="9789113at2"/>
<name>A0A318I1F1_9BACT</name>
<feature type="transmembrane region" description="Helical" evidence="1">
    <location>
        <begin position="197"/>
        <end position="218"/>
    </location>
</feature>
<keyword evidence="1" id="KW-1133">Transmembrane helix</keyword>
<evidence type="ECO:0000256" key="1">
    <source>
        <dbReference type="SAM" id="Phobius"/>
    </source>
</evidence>
<evidence type="ECO:0000313" key="3">
    <source>
        <dbReference type="EMBL" id="PXX24429.1"/>
    </source>
</evidence>
<dbReference type="Gene3D" id="1.20.144.10">
    <property type="entry name" value="Phosphatidic acid phosphatase type 2/haloperoxidase"/>
    <property type="match status" value="2"/>
</dbReference>
<feature type="transmembrane region" description="Helical" evidence="1">
    <location>
        <begin position="59"/>
        <end position="80"/>
    </location>
</feature>
<organism evidence="3 4">
    <name type="scientific">Hoylesella shahii DSM 15611 = JCM 12083</name>
    <dbReference type="NCBI Taxonomy" id="1122991"/>
    <lineage>
        <taxon>Bacteria</taxon>
        <taxon>Pseudomonadati</taxon>
        <taxon>Bacteroidota</taxon>
        <taxon>Bacteroidia</taxon>
        <taxon>Bacteroidales</taxon>
        <taxon>Prevotellaceae</taxon>
        <taxon>Hoylesella</taxon>
    </lineage>
</organism>
<dbReference type="EMBL" id="QJJX01000002">
    <property type="protein sequence ID" value="PXX24429.1"/>
    <property type="molecule type" value="Genomic_DNA"/>
</dbReference>
<protein>
    <submittedName>
        <fullName evidence="3">Undecaprenyl-diphosphatase</fullName>
    </submittedName>
</protein>
<proteinExistence type="predicted"/>
<keyword evidence="1" id="KW-0812">Transmembrane</keyword>
<evidence type="ECO:0000259" key="2">
    <source>
        <dbReference type="SMART" id="SM00014"/>
    </source>
</evidence>
<accession>A0A318I1F1</accession>
<comment type="caution">
    <text evidence="3">The sequence shown here is derived from an EMBL/GenBank/DDBJ whole genome shotgun (WGS) entry which is preliminary data.</text>
</comment>
<dbReference type="InterPro" id="IPR000326">
    <property type="entry name" value="PAP2/HPO"/>
</dbReference>
<dbReference type="Pfam" id="PF01569">
    <property type="entry name" value="PAP2"/>
    <property type="match status" value="1"/>
</dbReference>
<feature type="transmembrane region" description="Helical" evidence="1">
    <location>
        <begin position="163"/>
        <end position="185"/>
    </location>
</feature>
<dbReference type="PANTHER" id="PTHR14969:SF13">
    <property type="entry name" value="AT30094P"/>
    <property type="match status" value="1"/>
</dbReference>
<feature type="domain" description="Phosphatidic acid phosphatase type 2/haloperoxidase" evidence="2">
    <location>
        <begin position="60"/>
        <end position="178"/>
    </location>
</feature>
<dbReference type="RefSeq" id="WP_025815172.1">
    <property type="nucleotide sequence ID" value="NZ_BAIZ01000001.1"/>
</dbReference>